<dbReference type="InterPro" id="IPR006364">
    <property type="entry name" value="CobI/CbiL/CobIJ_dom"/>
</dbReference>
<reference evidence="9 10" key="1">
    <citation type="submission" date="2014-08" db="EMBL/GenBank/DDBJ databases">
        <title>Complete genome sequence of Corynebacterium aquilae S-613T(T) (=DSM 44791(T)), isolated from the choana of a healthy golden eagle.</title>
        <authorList>
            <person name="Ruckert C."/>
            <person name="Albersmeier A."/>
            <person name="Winkler A."/>
            <person name="Kalinowski J."/>
        </authorList>
    </citation>
    <scope>NUCLEOTIDE SEQUENCE [LARGE SCALE GENOMIC DNA]</scope>
    <source>
        <strain evidence="9 10">S-613</strain>
    </source>
</reference>
<protein>
    <submittedName>
        <fullName evidence="9">ATP-binding protein</fullName>
    </submittedName>
</protein>
<dbReference type="InterPro" id="IPR035996">
    <property type="entry name" value="4pyrrol_Methylase_sf"/>
</dbReference>
<dbReference type="AlphaFoldDB" id="A0A1L7CFW8"/>
<dbReference type="CDD" id="cd11645">
    <property type="entry name" value="Precorrin_2_C20_MT"/>
    <property type="match status" value="1"/>
</dbReference>
<dbReference type="Gene3D" id="3.30.950.10">
    <property type="entry name" value="Methyltransferase, Cobalt-precorrin-4 Transmethylase, Domain 2"/>
    <property type="match status" value="2"/>
</dbReference>
<dbReference type="InterPro" id="IPR000878">
    <property type="entry name" value="4pyrrol_Mease"/>
</dbReference>
<evidence type="ECO:0000259" key="8">
    <source>
        <dbReference type="Pfam" id="PF00590"/>
    </source>
</evidence>
<evidence type="ECO:0000256" key="1">
    <source>
        <dbReference type="ARBA" id="ARBA00004953"/>
    </source>
</evidence>
<evidence type="ECO:0000313" key="10">
    <source>
        <dbReference type="Proteomes" id="UP000185478"/>
    </source>
</evidence>
<dbReference type="NCBIfam" id="TIGR01466">
    <property type="entry name" value="cobJ_cbiH"/>
    <property type="match status" value="1"/>
</dbReference>
<dbReference type="InterPro" id="IPR014777">
    <property type="entry name" value="4pyrrole_Mease_sub1"/>
</dbReference>
<keyword evidence="6" id="KW-0949">S-adenosyl-L-methionine</keyword>
<dbReference type="STRING" id="1431546.CAQU_06275"/>
<dbReference type="PANTHER" id="PTHR47036">
    <property type="entry name" value="COBALT-FACTOR III C(17)-METHYLTRANSFERASE-RELATED"/>
    <property type="match status" value="1"/>
</dbReference>
<keyword evidence="3" id="KW-0169">Cobalamin biosynthesis</keyword>
<dbReference type="PANTHER" id="PTHR47036:SF1">
    <property type="entry name" value="COBALT-FACTOR III C(17)-METHYLTRANSFERASE-RELATED"/>
    <property type="match status" value="1"/>
</dbReference>
<evidence type="ECO:0000313" key="9">
    <source>
        <dbReference type="EMBL" id="APT84739.1"/>
    </source>
</evidence>
<dbReference type="OrthoDB" id="9804789at2"/>
<dbReference type="KEGG" id="caqu:CAQU_06275"/>
<name>A0A1L7CFW8_9CORY</name>
<dbReference type="GO" id="GO:0030788">
    <property type="term" value="F:precorrin-2 C20-methyltransferase activity"/>
    <property type="evidence" value="ECO:0007669"/>
    <property type="project" value="InterPro"/>
</dbReference>
<dbReference type="EMBL" id="CP009245">
    <property type="protein sequence ID" value="APT84739.1"/>
    <property type="molecule type" value="Genomic_DNA"/>
</dbReference>
<gene>
    <name evidence="9" type="ORF">CAQU_06275</name>
</gene>
<sequence>MTHTPPTAGTLIGVGVGPGDPNLLTIAAVNAIKNADVIAYHSKPGGQSSARAAAAPYIPAGAIEEHLEYPVTTGTTNHPGGYAGALADFYATATHTLAAHLNQGRTVAVLALGDPMLYSSYQHLHRALKDHAAHAHIIPGVSAMTAAGDVAETPLAEDDDILTILSGTLNEQQLTNALAATDSAVIMKLGRTFPTVLRALAAAGLTERAQLVARVGMDGQSVTPVTEVDPTNVPYFSVITVSSPTATTRSHNGYAAIDTHVTTTDTTPEHHTEHTTTGEVVVLGLGPGAHRWTTPEVTAELAHATDIIGYTTYVNRVPLRPGQRRHPSDNKVEAERGLMALDLARRGKRVAVVSSGDPGVFAMAAAVLEVADENNMTDIPVRIIPGMTAAQAVASRVGAPLGHDFGMISLSNRLKPWDIVEQRIRALAGADMAFACYNPASKQRRDQVAWLRDIVLEYQAPDTPVIVARAVGSEQENVTITTLAAFDPDVVDMRTMVIIGASTTKIYDTDFGPRVYTSRRYQG</sequence>
<dbReference type="GO" id="GO:0009236">
    <property type="term" value="P:cobalamin biosynthetic process"/>
    <property type="evidence" value="ECO:0007669"/>
    <property type="project" value="UniProtKB-UniPathway"/>
</dbReference>
<dbReference type="GO" id="GO:0005524">
    <property type="term" value="F:ATP binding"/>
    <property type="evidence" value="ECO:0007669"/>
    <property type="project" value="UniProtKB-KW"/>
</dbReference>
<dbReference type="InterPro" id="IPR003043">
    <property type="entry name" value="Uropor_MeTrfase_CS"/>
</dbReference>
<accession>A0A1L7CFW8</accession>
<keyword evidence="10" id="KW-1185">Reference proteome</keyword>
<dbReference type="CDD" id="cd11646">
    <property type="entry name" value="Precorrin_3B_C17_MT"/>
    <property type="match status" value="1"/>
</dbReference>
<dbReference type="Pfam" id="PF00590">
    <property type="entry name" value="TP_methylase"/>
    <property type="match status" value="2"/>
</dbReference>
<dbReference type="GO" id="GO:0032259">
    <property type="term" value="P:methylation"/>
    <property type="evidence" value="ECO:0007669"/>
    <property type="project" value="UniProtKB-KW"/>
</dbReference>
<evidence type="ECO:0000256" key="5">
    <source>
        <dbReference type="ARBA" id="ARBA00022679"/>
    </source>
</evidence>
<keyword evidence="4 7" id="KW-0489">Methyltransferase</keyword>
<dbReference type="InterPro" id="IPR012382">
    <property type="entry name" value="CobI/CbiL"/>
</dbReference>
<dbReference type="NCBIfam" id="TIGR01467">
    <property type="entry name" value="cobI_cbiL"/>
    <property type="match status" value="1"/>
</dbReference>
<dbReference type="InterPro" id="IPR051810">
    <property type="entry name" value="Precorrin_MeTrfase"/>
</dbReference>
<feature type="domain" description="Tetrapyrrole methylase" evidence="8">
    <location>
        <begin position="10"/>
        <end position="226"/>
    </location>
</feature>
<dbReference type="RefSeq" id="WP_075726134.1">
    <property type="nucleotide sequence ID" value="NZ_CP009245.1"/>
</dbReference>
<evidence type="ECO:0000256" key="6">
    <source>
        <dbReference type="ARBA" id="ARBA00022691"/>
    </source>
</evidence>
<keyword evidence="9" id="KW-0547">Nucleotide-binding</keyword>
<keyword evidence="5 7" id="KW-0808">Transferase</keyword>
<proteinExistence type="inferred from homology"/>
<keyword evidence="9" id="KW-0067">ATP-binding</keyword>
<evidence type="ECO:0000256" key="3">
    <source>
        <dbReference type="ARBA" id="ARBA00022573"/>
    </source>
</evidence>
<dbReference type="UniPathway" id="UPA00148"/>
<feature type="domain" description="Tetrapyrrole methylase" evidence="8">
    <location>
        <begin position="280"/>
        <end position="485"/>
    </location>
</feature>
<evidence type="ECO:0000256" key="2">
    <source>
        <dbReference type="ARBA" id="ARBA00005879"/>
    </source>
</evidence>
<dbReference type="SUPFAM" id="SSF53790">
    <property type="entry name" value="Tetrapyrrole methylase"/>
    <property type="match status" value="2"/>
</dbReference>
<comment type="similarity">
    <text evidence="2 7">Belongs to the precorrin methyltransferase family.</text>
</comment>
<dbReference type="Gene3D" id="3.40.1010.10">
    <property type="entry name" value="Cobalt-precorrin-4 Transmethylase, Domain 1"/>
    <property type="match status" value="2"/>
</dbReference>
<dbReference type="InterPro" id="IPR006363">
    <property type="entry name" value="Cbl_synth_CobJ/CibH_dom"/>
</dbReference>
<comment type="pathway">
    <text evidence="1">Cofactor biosynthesis; adenosylcobalamin biosynthesis.</text>
</comment>
<dbReference type="PROSITE" id="PS00840">
    <property type="entry name" value="SUMT_2"/>
    <property type="match status" value="1"/>
</dbReference>
<dbReference type="InterPro" id="IPR014776">
    <property type="entry name" value="4pyrrole_Mease_sub2"/>
</dbReference>
<organism evidence="9 10">
    <name type="scientific">Corynebacterium aquilae DSM 44791</name>
    <dbReference type="NCBI Taxonomy" id="1431546"/>
    <lineage>
        <taxon>Bacteria</taxon>
        <taxon>Bacillati</taxon>
        <taxon>Actinomycetota</taxon>
        <taxon>Actinomycetes</taxon>
        <taxon>Mycobacteriales</taxon>
        <taxon>Corynebacteriaceae</taxon>
        <taxon>Corynebacterium</taxon>
    </lineage>
</organism>
<evidence type="ECO:0000256" key="7">
    <source>
        <dbReference type="RuleBase" id="RU003960"/>
    </source>
</evidence>
<dbReference type="Proteomes" id="UP000185478">
    <property type="component" value="Chromosome"/>
</dbReference>
<evidence type="ECO:0000256" key="4">
    <source>
        <dbReference type="ARBA" id="ARBA00022603"/>
    </source>
</evidence>